<dbReference type="AlphaFoldDB" id="A0A4D6L3R4"/>
<evidence type="ECO:0000313" key="2">
    <source>
        <dbReference type="EMBL" id="QCD83151.1"/>
    </source>
</evidence>
<protein>
    <submittedName>
        <fullName evidence="2">Uncharacterized protein</fullName>
    </submittedName>
</protein>
<dbReference type="Proteomes" id="UP000501690">
    <property type="component" value="Linkage Group LG2"/>
</dbReference>
<reference evidence="2 3" key="1">
    <citation type="submission" date="2019-04" db="EMBL/GenBank/DDBJ databases">
        <title>An improved genome assembly and genetic linkage map for asparagus bean, Vigna unguiculata ssp. sesquipedialis.</title>
        <authorList>
            <person name="Xia Q."/>
            <person name="Zhang R."/>
            <person name="Dong Y."/>
        </authorList>
    </citation>
    <scope>NUCLEOTIDE SEQUENCE [LARGE SCALE GENOMIC DNA]</scope>
    <source>
        <tissue evidence="2">Leaf</tissue>
    </source>
</reference>
<feature type="region of interest" description="Disordered" evidence="1">
    <location>
        <begin position="261"/>
        <end position="281"/>
    </location>
</feature>
<dbReference type="EMBL" id="CP039346">
    <property type="protein sequence ID" value="QCD83151.1"/>
    <property type="molecule type" value="Genomic_DNA"/>
</dbReference>
<name>A0A4D6L3R4_VIGUN</name>
<evidence type="ECO:0000313" key="3">
    <source>
        <dbReference type="Proteomes" id="UP000501690"/>
    </source>
</evidence>
<proteinExistence type="predicted"/>
<feature type="compositionally biased region" description="Basic and acidic residues" evidence="1">
    <location>
        <begin position="44"/>
        <end position="55"/>
    </location>
</feature>
<organism evidence="2 3">
    <name type="scientific">Vigna unguiculata</name>
    <name type="common">Cowpea</name>
    <dbReference type="NCBI Taxonomy" id="3917"/>
    <lineage>
        <taxon>Eukaryota</taxon>
        <taxon>Viridiplantae</taxon>
        <taxon>Streptophyta</taxon>
        <taxon>Embryophyta</taxon>
        <taxon>Tracheophyta</taxon>
        <taxon>Spermatophyta</taxon>
        <taxon>Magnoliopsida</taxon>
        <taxon>eudicotyledons</taxon>
        <taxon>Gunneridae</taxon>
        <taxon>Pentapetalae</taxon>
        <taxon>rosids</taxon>
        <taxon>fabids</taxon>
        <taxon>Fabales</taxon>
        <taxon>Fabaceae</taxon>
        <taxon>Papilionoideae</taxon>
        <taxon>50 kb inversion clade</taxon>
        <taxon>NPAAA clade</taxon>
        <taxon>indigoferoid/millettioid clade</taxon>
        <taxon>Phaseoleae</taxon>
        <taxon>Vigna</taxon>
    </lineage>
</organism>
<keyword evidence="3" id="KW-1185">Reference proteome</keyword>
<evidence type="ECO:0000256" key="1">
    <source>
        <dbReference type="SAM" id="MobiDB-lite"/>
    </source>
</evidence>
<sequence length="332" mass="37523">MWNPNNLNPTCSIIRRQAPPSLLLDVYTSHCPPTHQPRLCFTKPPHDRLAGDANRRQRRRPPFRWLNHFVLTHASEPNSERPSPTQRLLPLNHIKSTFKRLIRGFGGSSVSGRGYCRFHECRCNGGSNNMLNEDDGGEGNTTETWCSNGGSERVREWCRPDDAGVMRRGRGCVFRRWSDGGGFGMKEWKRHECRCDGGVSRDGRRLTGEDGEVLVRVLPEMLDCSSELEWCDHGGFRQRDEWRRRRCDGGAMKETRWQVHGGAGGSGPSVVRDGGRGRVEKTETSRSTGAAAVMGFLMRARRATAFRRGQWWSNVVVATAEWVGAEEREEGD</sequence>
<accession>A0A4D6L3R4</accession>
<gene>
    <name evidence="2" type="ORF">DEO72_LG2g3494</name>
</gene>
<feature type="region of interest" description="Disordered" evidence="1">
    <location>
        <begin position="38"/>
        <end position="57"/>
    </location>
</feature>